<dbReference type="AlphaFoldDB" id="A0A1W2C852"/>
<comment type="catalytic activity">
    <reaction evidence="1 5 6">
        <text>[protein]-peptidylproline (omega=180) = [protein]-peptidylproline (omega=0)</text>
        <dbReference type="Rhea" id="RHEA:16237"/>
        <dbReference type="Rhea" id="RHEA-COMP:10747"/>
        <dbReference type="Rhea" id="RHEA-COMP:10748"/>
        <dbReference type="ChEBI" id="CHEBI:83833"/>
        <dbReference type="ChEBI" id="CHEBI:83834"/>
        <dbReference type="EC" id="5.2.1.8"/>
    </reaction>
</comment>
<protein>
    <recommendedName>
        <fullName evidence="6">Peptidyl-prolyl cis-trans isomerase</fullName>
        <ecNumber evidence="6">5.2.1.8</ecNumber>
    </recommendedName>
</protein>
<feature type="domain" description="PPIase FKBP-type" evidence="7">
    <location>
        <begin position="50"/>
        <end position="164"/>
    </location>
</feature>
<dbReference type="Proteomes" id="UP000192678">
    <property type="component" value="Unassembled WGS sequence"/>
</dbReference>
<evidence type="ECO:0000256" key="5">
    <source>
        <dbReference type="PROSITE-ProRule" id="PRU00277"/>
    </source>
</evidence>
<reference evidence="8 9" key="1">
    <citation type="submission" date="2017-04" db="EMBL/GenBank/DDBJ databases">
        <authorList>
            <person name="Afonso C.L."/>
            <person name="Miller P.J."/>
            <person name="Scott M.A."/>
            <person name="Spackman E."/>
            <person name="Goraichik I."/>
            <person name="Dimitrov K.M."/>
            <person name="Suarez D.L."/>
            <person name="Swayne D.E."/>
        </authorList>
    </citation>
    <scope>NUCLEOTIDE SEQUENCE [LARGE SCALE GENOMIC DNA]</scope>
    <source>
        <strain evidence="8 9">DSM 19625</strain>
    </source>
</reference>
<keyword evidence="4 5" id="KW-0413">Isomerase</keyword>
<dbReference type="PROSITE" id="PS50059">
    <property type="entry name" value="FKBP_PPIASE"/>
    <property type="match status" value="2"/>
</dbReference>
<evidence type="ECO:0000256" key="2">
    <source>
        <dbReference type="ARBA" id="ARBA00006577"/>
    </source>
</evidence>
<dbReference type="PANTHER" id="PTHR43811">
    <property type="entry name" value="FKBP-TYPE PEPTIDYL-PROLYL CIS-TRANS ISOMERASE FKPA"/>
    <property type="match status" value="1"/>
</dbReference>
<evidence type="ECO:0000256" key="1">
    <source>
        <dbReference type="ARBA" id="ARBA00000971"/>
    </source>
</evidence>
<evidence type="ECO:0000256" key="3">
    <source>
        <dbReference type="ARBA" id="ARBA00023110"/>
    </source>
</evidence>
<dbReference type="Gene3D" id="3.10.50.40">
    <property type="match status" value="2"/>
</dbReference>
<evidence type="ECO:0000259" key="7">
    <source>
        <dbReference type="PROSITE" id="PS50059"/>
    </source>
</evidence>
<dbReference type="RefSeq" id="WP_084288987.1">
    <property type="nucleotide sequence ID" value="NZ_FWYB01000003.1"/>
</dbReference>
<feature type="domain" description="PPIase FKBP-type" evidence="7">
    <location>
        <begin position="210"/>
        <end position="299"/>
    </location>
</feature>
<gene>
    <name evidence="8" type="ORF">SAMN04488101_103210</name>
</gene>
<dbReference type="STRING" id="475255.SAMN04488101_103210"/>
<dbReference type="PANTHER" id="PTHR43811:SF19">
    <property type="entry name" value="39 KDA FK506-BINDING NUCLEAR PROTEIN"/>
    <property type="match status" value="1"/>
</dbReference>
<dbReference type="OrthoDB" id="669809at2"/>
<dbReference type="InterPro" id="IPR046357">
    <property type="entry name" value="PPIase_dom_sf"/>
</dbReference>
<dbReference type="Pfam" id="PF00254">
    <property type="entry name" value="FKBP_C"/>
    <property type="match status" value="1"/>
</dbReference>
<comment type="similarity">
    <text evidence="2 6">Belongs to the FKBP-type PPIase family.</text>
</comment>
<evidence type="ECO:0000256" key="4">
    <source>
        <dbReference type="ARBA" id="ARBA00023235"/>
    </source>
</evidence>
<dbReference type="EC" id="5.2.1.8" evidence="6"/>
<evidence type="ECO:0000313" key="8">
    <source>
        <dbReference type="EMBL" id="SMC80868.1"/>
    </source>
</evidence>
<keyword evidence="9" id="KW-1185">Reference proteome</keyword>
<dbReference type="GO" id="GO:0003755">
    <property type="term" value="F:peptidyl-prolyl cis-trans isomerase activity"/>
    <property type="evidence" value="ECO:0007669"/>
    <property type="project" value="UniProtKB-UniRule"/>
</dbReference>
<proteinExistence type="inferred from homology"/>
<evidence type="ECO:0000313" key="9">
    <source>
        <dbReference type="Proteomes" id="UP000192678"/>
    </source>
</evidence>
<keyword evidence="3 5" id="KW-0697">Rotamase</keyword>
<dbReference type="InterPro" id="IPR001179">
    <property type="entry name" value="PPIase_FKBP_dom"/>
</dbReference>
<name>A0A1W2C852_9SPHI</name>
<accession>A0A1W2C852</accession>
<evidence type="ECO:0000256" key="6">
    <source>
        <dbReference type="RuleBase" id="RU003915"/>
    </source>
</evidence>
<sequence length="301" mass="32931">MIKKLSLYTLALLGGLVLFNSCKKEYETIETLDDRTIAEYIKNNNLTNVKDTLGYHYQIITPGAGAQLLNSDSVYYTYDFKHTDGRSIIKNGDYQIPGTFLGYTDRFGFLTIPSVRFTLSKLKRGGTARVIVPSRLAFGKNGNTTLGVGSNEVIVIELALLAESKQHQIDNLLINKFVAANKLQTTVDPGKRVQYIVSNVGTGKEDLKTTSTVKVKYTGRLLNGTVFDSSTDGVEFKLDEVIRGWTETLPGKVGVGGKIRLLIPSDLAYGSKAQTDISGNVSIPANSSLDFDIEIVSITNK</sequence>
<dbReference type="EMBL" id="FWYB01000003">
    <property type="protein sequence ID" value="SMC80868.1"/>
    <property type="molecule type" value="Genomic_DNA"/>
</dbReference>
<dbReference type="SUPFAM" id="SSF54534">
    <property type="entry name" value="FKBP-like"/>
    <property type="match status" value="2"/>
</dbReference>
<organism evidence="8 9">
    <name type="scientific">Pedobacter nyackensis</name>
    <dbReference type="NCBI Taxonomy" id="475255"/>
    <lineage>
        <taxon>Bacteria</taxon>
        <taxon>Pseudomonadati</taxon>
        <taxon>Bacteroidota</taxon>
        <taxon>Sphingobacteriia</taxon>
        <taxon>Sphingobacteriales</taxon>
        <taxon>Sphingobacteriaceae</taxon>
        <taxon>Pedobacter</taxon>
    </lineage>
</organism>